<name>A0ABN0WEC2_9BACI</name>
<keyword evidence="4 5" id="KW-0472">Membrane</keyword>
<feature type="transmembrane region" description="Helical" evidence="5">
    <location>
        <begin position="41"/>
        <end position="62"/>
    </location>
</feature>
<dbReference type="InterPro" id="IPR010445">
    <property type="entry name" value="LapA_dom"/>
</dbReference>
<feature type="domain" description="Lipopolysaccharide assembly protein A" evidence="6">
    <location>
        <begin position="24"/>
        <end position="85"/>
    </location>
</feature>
<proteinExistence type="predicted"/>
<keyword evidence="1" id="KW-1003">Cell membrane</keyword>
<reference evidence="7 8" key="1">
    <citation type="journal article" date="2019" name="Int. J. Syst. Evol. Microbiol.">
        <title>The Global Catalogue of Microorganisms (GCM) 10K type strain sequencing project: providing services to taxonomists for standard genome sequencing and annotation.</title>
        <authorList>
            <consortium name="The Broad Institute Genomics Platform"/>
            <consortium name="The Broad Institute Genome Sequencing Center for Infectious Disease"/>
            <person name="Wu L."/>
            <person name="Ma J."/>
        </authorList>
    </citation>
    <scope>NUCLEOTIDE SEQUENCE [LARGE SCALE GENOMIC DNA]</scope>
    <source>
        <strain evidence="7 8">JCM 9731</strain>
    </source>
</reference>
<dbReference type="Proteomes" id="UP001500782">
    <property type="component" value="Unassembled WGS sequence"/>
</dbReference>
<evidence type="ECO:0000256" key="2">
    <source>
        <dbReference type="ARBA" id="ARBA00022692"/>
    </source>
</evidence>
<evidence type="ECO:0000313" key="7">
    <source>
        <dbReference type="EMBL" id="GAA0334288.1"/>
    </source>
</evidence>
<dbReference type="PANTHER" id="PTHR41335">
    <property type="entry name" value="MEMBRANE PROTEIN-RELATED"/>
    <property type="match status" value="1"/>
</dbReference>
<dbReference type="EMBL" id="BAAADJ010000023">
    <property type="protein sequence ID" value="GAA0334288.1"/>
    <property type="molecule type" value="Genomic_DNA"/>
</dbReference>
<protein>
    <submittedName>
        <fullName evidence="7">DUF1049 domain-containing protein</fullName>
    </submittedName>
</protein>
<evidence type="ECO:0000259" key="6">
    <source>
        <dbReference type="Pfam" id="PF06305"/>
    </source>
</evidence>
<evidence type="ECO:0000256" key="4">
    <source>
        <dbReference type="ARBA" id="ARBA00023136"/>
    </source>
</evidence>
<comment type="caution">
    <text evidence="7">The sequence shown here is derived from an EMBL/GenBank/DDBJ whole genome shotgun (WGS) entry which is preliminary data.</text>
</comment>
<dbReference type="Pfam" id="PF06305">
    <property type="entry name" value="LapA_dom"/>
    <property type="match status" value="1"/>
</dbReference>
<keyword evidence="8" id="KW-1185">Reference proteome</keyword>
<organism evidence="7 8">
    <name type="scientific">Bacillus carboniphilus</name>
    <dbReference type="NCBI Taxonomy" id="86663"/>
    <lineage>
        <taxon>Bacteria</taxon>
        <taxon>Bacillati</taxon>
        <taxon>Bacillota</taxon>
        <taxon>Bacilli</taxon>
        <taxon>Bacillales</taxon>
        <taxon>Bacillaceae</taxon>
        <taxon>Bacillus</taxon>
    </lineage>
</organism>
<gene>
    <name evidence="7" type="ORF">GCM10008967_26350</name>
</gene>
<evidence type="ECO:0000256" key="3">
    <source>
        <dbReference type="ARBA" id="ARBA00022989"/>
    </source>
</evidence>
<dbReference type="PANTHER" id="PTHR41335:SF1">
    <property type="entry name" value="MEMBRANE PROTEIN"/>
    <property type="match status" value="1"/>
</dbReference>
<keyword evidence="3 5" id="KW-1133">Transmembrane helix</keyword>
<evidence type="ECO:0000313" key="8">
    <source>
        <dbReference type="Proteomes" id="UP001500782"/>
    </source>
</evidence>
<evidence type="ECO:0000256" key="5">
    <source>
        <dbReference type="SAM" id="Phobius"/>
    </source>
</evidence>
<dbReference type="RefSeq" id="WP_343799771.1">
    <property type="nucleotide sequence ID" value="NZ_BAAADJ010000023.1"/>
</dbReference>
<accession>A0ABN0WEC2</accession>
<keyword evidence="2 5" id="KW-0812">Transmembrane</keyword>
<evidence type="ECO:0000256" key="1">
    <source>
        <dbReference type="ARBA" id="ARBA00022475"/>
    </source>
</evidence>
<sequence>MKQQGMLIASILFALIVAIFAVVNVESVRVNYLFGYAEWPLILIILGSVLMGGLILGTVGFFRYYSLQKKYKLLNHDYEKLKHQLDEGQSDVGIQVEDKTNKENS</sequence>